<dbReference type="OrthoDB" id="3779124at2759"/>
<gene>
    <name evidence="2" type="ORF">DM02DRAFT_724219</name>
</gene>
<dbReference type="Proteomes" id="UP000244855">
    <property type="component" value="Unassembled WGS sequence"/>
</dbReference>
<dbReference type="STRING" id="97972.A0A2V1EA63"/>
<dbReference type="EMBL" id="KZ805308">
    <property type="protein sequence ID" value="PVI06534.1"/>
    <property type="molecule type" value="Genomic_DNA"/>
</dbReference>
<dbReference type="AlphaFoldDB" id="A0A2V1EA63"/>
<feature type="region of interest" description="Disordered" evidence="1">
    <location>
        <begin position="99"/>
        <end position="135"/>
    </location>
</feature>
<evidence type="ECO:0000313" key="3">
    <source>
        <dbReference type="Proteomes" id="UP000244855"/>
    </source>
</evidence>
<feature type="region of interest" description="Disordered" evidence="1">
    <location>
        <begin position="286"/>
        <end position="309"/>
    </location>
</feature>
<keyword evidence="3" id="KW-1185">Reference proteome</keyword>
<protein>
    <submittedName>
        <fullName evidence="2">Uncharacterized protein</fullName>
    </submittedName>
</protein>
<name>A0A2V1EA63_9PLEO</name>
<organism evidence="2 3">
    <name type="scientific">Periconia macrospinosa</name>
    <dbReference type="NCBI Taxonomy" id="97972"/>
    <lineage>
        <taxon>Eukaryota</taxon>
        <taxon>Fungi</taxon>
        <taxon>Dikarya</taxon>
        <taxon>Ascomycota</taxon>
        <taxon>Pezizomycotina</taxon>
        <taxon>Dothideomycetes</taxon>
        <taxon>Pleosporomycetidae</taxon>
        <taxon>Pleosporales</taxon>
        <taxon>Massarineae</taxon>
        <taxon>Periconiaceae</taxon>
        <taxon>Periconia</taxon>
    </lineage>
</organism>
<reference evidence="2 3" key="1">
    <citation type="journal article" date="2018" name="Sci. Rep.">
        <title>Comparative genomics provides insights into the lifestyle and reveals functional heterogeneity of dark septate endophytic fungi.</title>
        <authorList>
            <person name="Knapp D.G."/>
            <person name="Nemeth J.B."/>
            <person name="Barry K."/>
            <person name="Hainaut M."/>
            <person name="Henrissat B."/>
            <person name="Johnson J."/>
            <person name="Kuo A."/>
            <person name="Lim J.H.P."/>
            <person name="Lipzen A."/>
            <person name="Nolan M."/>
            <person name="Ohm R.A."/>
            <person name="Tamas L."/>
            <person name="Grigoriev I.V."/>
            <person name="Spatafora J.W."/>
            <person name="Nagy L.G."/>
            <person name="Kovacs G.M."/>
        </authorList>
    </citation>
    <scope>NUCLEOTIDE SEQUENCE [LARGE SCALE GENOMIC DNA]</scope>
    <source>
        <strain evidence="2 3">DSE2036</strain>
    </source>
</reference>
<evidence type="ECO:0000313" key="2">
    <source>
        <dbReference type="EMBL" id="PVI06534.1"/>
    </source>
</evidence>
<proteinExistence type="predicted"/>
<evidence type="ECO:0000256" key="1">
    <source>
        <dbReference type="SAM" id="MobiDB-lite"/>
    </source>
</evidence>
<feature type="compositionally biased region" description="Basic and acidic residues" evidence="1">
    <location>
        <begin position="112"/>
        <end position="123"/>
    </location>
</feature>
<accession>A0A2V1EA63</accession>
<sequence>MPPSQPPYDIDPDERLDRQANDHRLGQAIAYLTNEGGNDPAALYVKRIQAIDDHLLKKYAAGNYDFDRHLYQQLRAMVREVQSDNSHIAQEESEIDLIESDVSDTESPEALYRGDDDAEENRGDPLVMPRPRFRDKGINNNDVLQHKLQTKRNFKYGQGPDTQPEIWHANFPAILPLGETMFMREWDNQRIHFDLSEAKKNKGVVTTNVPYGLISDTFHPNETTYESGSRFKLPKPCHVTRQQSESLLQLRQTLNSFNNIGKFDADADTAPRIFLRKVIERDSRIPRVRKDSAARNESTQPAKKQRRKR</sequence>